<dbReference type="Gramene" id="mRNA:HanXRQr2_Chr05g0210411">
    <property type="protein sequence ID" value="mRNA:HanXRQr2_Chr05g0210411"/>
    <property type="gene ID" value="HanXRQr2_Chr05g0210411"/>
</dbReference>
<gene>
    <name evidence="1" type="ORF">HanXRQr2_Chr05g0210411</name>
</gene>
<dbReference type="Proteomes" id="UP000215914">
    <property type="component" value="Unassembled WGS sequence"/>
</dbReference>
<evidence type="ECO:0000313" key="2">
    <source>
        <dbReference type="Proteomes" id="UP000215914"/>
    </source>
</evidence>
<protein>
    <submittedName>
        <fullName evidence="1">Uncharacterized protein</fullName>
    </submittedName>
</protein>
<dbReference type="AlphaFoldDB" id="A0A9K3IYR7"/>
<accession>A0A9K3IYR7</accession>
<proteinExistence type="predicted"/>
<reference evidence="1" key="1">
    <citation type="journal article" date="2017" name="Nature">
        <title>The sunflower genome provides insights into oil metabolism, flowering and Asterid evolution.</title>
        <authorList>
            <person name="Badouin H."/>
            <person name="Gouzy J."/>
            <person name="Grassa C.J."/>
            <person name="Murat F."/>
            <person name="Staton S.E."/>
            <person name="Cottret L."/>
            <person name="Lelandais-Briere C."/>
            <person name="Owens G.L."/>
            <person name="Carrere S."/>
            <person name="Mayjonade B."/>
            <person name="Legrand L."/>
            <person name="Gill N."/>
            <person name="Kane N.C."/>
            <person name="Bowers J.E."/>
            <person name="Hubner S."/>
            <person name="Bellec A."/>
            <person name="Berard A."/>
            <person name="Berges H."/>
            <person name="Blanchet N."/>
            <person name="Boniface M.C."/>
            <person name="Brunel D."/>
            <person name="Catrice O."/>
            <person name="Chaidir N."/>
            <person name="Claudel C."/>
            <person name="Donnadieu C."/>
            <person name="Faraut T."/>
            <person name="Fievet G."/>
            <person name="Helmstetter N."/>
            <person name="King M."/>
            <person name="Knapp S.J."/>
            <person name="Lai Z."/>
            <person name="Le Paslier M.C."/>
            <person name="Lippi Y."/>
            <person name="Lorenzon L."/>
            <person name="Mandel J.R."/>
            <person name="Marage G."/>
            <person name="Marchand G."/>
            <person name="Marquand E."/>
            <person name="Bret-Mestries E."/>
            <person name="Morien E."/>
            <person name="Nambeesan S."/>
            <person name="Nguyen T."/>
            <person name="Pegot-Espagnet P."/>
            <person name="Pouilly N."/>
            <person name="Raftis F."/>
            <person name="Sallet E."/>
            <person name="Schiex T."/>
            <person name="Thomas J."/>
            <person name="Vandecasteele C."/>
            <person name="Vares D."/>
            <person name="Vear F."/>
            <person name="Vautrin S."/>
            <person name="Crespi M."/>
            <person name="Mangin B."/>
            <person name="Burke J.M."/>
            <person name="Salse J."/>
            <person name="Munos S."/>
            <person name="Vincourt P."/>
            <person name="Rieseberg L.H."/>
            <person name="Langlade N.B."/>
        </authorList>
    </citation>
    <scope>NUCLEOTIDE SEQUENCE</scope>
    <source>
        <tissue evidence="1">Leaves</tissue>
    </source>
</reference>
<name>A0A9K3IYR7_HELAN</name>
<reference evidence="1" key="2">
    <citation type="submission" date="2020-06" db="EMBL/GenBank/DDBJ databases">
        <title>Helianthus annuus Genome sequencing and assembly Release 2.</title>
        <authorList>
            <person name="Gouzy J."/>
            <person name="Langlade N."/>
            <person name="Munos S."/>
        </authorList>
    </citation>
    <scope>NUCLEOTIDE SEQUENCE</scope>
    <source>
        <tissue evidence="1">Leaves</tissue>
    </source>
</reference>
<organism evidence="1 2">
    <name type="scientific">Helianthus annuus</name>
    <name type="common">Common sunflower</name>
    <dbReference type="NCBI Taxonomy" id="4232"/>
    <lineage>
        <taxon>Eukaryota</taxon>
        <taxon>Viridiplantae</taxon>
        <taxon>Streptophyta</taxon>
        <taxon>Embryophyta</taxon>
        <taxon>Tracheophyta</taxon>
        <taxon>Spermatophyta</taxon>
        <taxon>Magnoliopsida</taxon>
        <taxon>eudicotyledons</taxon>
        <taxon>Gunneridae</taxon>
        <taxon>Pentapetalae</taxon>
        <taxon>asterids</taxon>
        <taxon>campanulids</taxon>
        <taxon>Asterales</taxon>
        <taxon>Asteraceae</taxon>
        <taxon>Asteroideae</taxon>
        <taxon>Heliantheae alliance</taxon>
        <taxon>Heliantheae</taxon>
        <taxon>Helianthus</taxon>
    </lineage>
</organism>
<sequence length="134" mass="14406">MNDALHYHTKTSTTFSLHVENNTLPRTSSSRKYYYPLAIAFDDTSIASIFLSIHHHHRAVSLHLQVARSVVASTATVAEANVLVELVAKTATTVVAVAVASVSVAVSNFVPEDWSFVTASNLVFAISVVKPVVA</sequence>
<evidence type="ECO:0000313" key="1">
    <source>
        <dbReference type="EMBL" id="KAF5805526.1"/>
    </source>
</evidence>
<comment type="caution">
    <text evidence="1">The sequence shown here is derived from an EMBL/GenBank/DDBJ whole genome shotgun (WGS) entry which is preliminary data.</text>
</comment>
<dbReference type="EMBL" id="MNCJ02000320">
    <property type="protein sequence ID" value="KAF5805526.1"/>
    <property type="molecule type" value="Genomic_DNA"/>
</dbReference>
<keyword evidence="2" id="KW-1185">Reference proteome</keyword>